<dbReference type="InterPro" id="IPR023780">
    <property type="entry name" value="Chromo_domain"/>
</dbReference>
<evidence type="ECO:0000259" key="4">
    <source>
        <dbReference type="PROSITE" id="PS50013"/>
    </source>
</evidence>
<evidence type="ECO:0000256" key="1">
    <source>
        <dbReference type="ARBA" id="ARBA00004123"/>
    </source>
</evidence>
<dbReference type="InterPro" id="IPR017984">
    <property type="entry name" value="Chromo_dom_subgr"/>
</dbReference>
<organism evidence="5 6">
    <name type="scientific">Orchesella dallaii</name>
    <dbReference type="NCBI Taxonomy" id="48710"/>
    <lineage>
        <taxon>Eukaryota</taxon>
        <taxon>Metazoa</taxon>
        <taxon>Ecdysozoa</taxon>
        <taxon>Arthropoda</taxon>
        <taxon>Hexapoda</taxon>
        <taxon>Collembola</taxon>
        <taxon>Entomobryomorpha</taxon>
        <taxon>Entomobryoidea</taxon>
        <taxon>Orchesellidae</taxon>
        <taxon>Orchesellinae</taxon>
        <taxon>Orchesella</taxon>
    </lineage>
</organism>
<evidence type="ECO:0000256" key="2">
    <source>
        <dbReference type="ARBA" id="ARBA00023242"/>
    </source>
</evidence>
<evidence type="ECO:0000256" key="3">
    <source>
        <dbReference type="SAM" id="MobiDB-lite"/>
    </source>
</evidence>
<feature type="domain" description="Chromo" evidence="4">
    <location>
        <begin position="326"/>
        <end position="376"/>
    </location>
</feature>
<feature type="region of interest" description="Disordered" evidence="3">
    <location>
        <begin position="1"/>
        <end position="99"/>
    </location>
</feature>
<feature type="domain" description="Chromo" evidence="4">
    <location>
        <begin position="267"/>
        <end position="325"/>
    </location>
</feature>
<dbReference type="InterPro" id="IPR000953">
    <property type="entry name" value="Chromo/chromo_shadow_dom"/>
</dbReference>
<dbReference type="PANTHER" id="PTHR22812">
    <property type="entry name" value="CHROMOBOX PROTEIN"/>
    <property type="match status" value="1"/>
</dbReference>
<dbReference type="CDD" id="cd00024">
    <property type="entry name" value="CD_CSD"/>
    <property type="match status" value="4"/>
</dbReference>
<keyword evidence="6" id="KW-1185">Reference proteome</keyword>
<proteinExistence type="predicted"/>
<accession>A0ABP1SAM6</accession>
<evidence type="ECO:0000313" key="5">
    <source>
        <dbReference type="EMBL" id="CAL8149029.1"/>
    </source>
</evidence>
<dbReference type="PROSITE" id="PS50013">
    <property type="entry name" value="CHROMO_2"/>
    <property type="match status" value="5"/>
</dbReference>
<dbReference type="InterPro" id="IPR016197">
    <property type="entry name" value="Chromo-like_dom_sf"/>
</dbReference>
<dbReference type="Gene3D" id="2.40.50.40">
    <property type="match status" value="5"/>
</dbReference>
<dbReference type="Proteomes" id="UP001642540">
    <property type="component" value="Unassembled WGS sequence"/>
</dbReference>
<dbReference type="PROSITE" id="PS00598">
    <property type="entry name" value="CHROMO_1"/>
    <property type="match status" value="4"/>
</dbReference>
<protein>
    <recommendedName>
        <fullName evidence="4">Chromo domain-containing protein</fullName>
    </recommendedName>
</protein>
<sequence length="376" mass="44607">MVEETASMSHQEEEEEMENSVDPMFVTSDEDERVQDEDEVEEEDIEPPPKKGRSSAGAKKGSKKAAAKKSTTQSRSSSRPRKPVQRLEAEEKKEEEDKEFEVEKIIGVRTRRGAKEFQIKWKGYRKVTWEPEENLSCKDLIKQFKEKKETDVYEVEKLLQVKTVKKQRQFLVKWKGFSKTYATWEPEENLDCKELIKAFNDEEDEEDEYEVEKLLNVRTKKKGREFLVKWKGFGKKEATWEPEKNLSCKALIKAFQEEDEEEEEEEYEVDKIMNVRTRKNKREFLVKWKGYSESDATWEPEANLSCKQLIKEFLGNQEEEEEEEEYEVDEILETRKRKGVREFLIKWKGYSKSTATWEPETNLSCESLIKQFMSGR</sequence>
<dbReference type="Pfam" id="PF00385">
    <property type="entry name" value="Chromo"/>
    <property type="match status" value="5"/>
</dbReference>
<gene>
    <name evidence="5" type="ORF">ODALV1_LOCUS31608</name>
</gene>
<feature type="domain" description="Chromo" evidence="4">
    <location>
        <begin position="153"/>
        <end position="211"/>
    </location>
</feature>
<name>A0ABP1SAM6_9HEXA</name>
<dbReference type="PRINTS" id="PR00504">
    <property type="entry name" value="CHROMODOMAIN"/>
</dbReference>
<dbReference type="InterPro" id="IPR023779">
    <property type="entry name" value="Chromodomain_CS"/>
</dbReference>
<dbReference type="SUPFAM" id="SSF54160">
    <property type="entry name" value="Chromo domain-like"/>
    <property type="match status" value="5"/>
</dbReference>
<reference evidence="5 6" key="1">
    <citation type="submission" date="2024-08" db="EMBL/GenBank/DDBJ databases">
        <authorList>
            <person name="Cucini C."/>
            <person name="Frati F."/>
        </authorList>
    </citation>
    <scope>NUCLEOTIDE SEQUENCE [LARGE SCALE GENOMIC DNA]</scope>
</reference>
<feature type="domain" description="Chromo" evidence="4">
    <location>
        <begin position="209"/>
        <end position="267"/>
    </location>
</feature>
<feature type="compositionally biased region" description="Low complexity" evidence="3">
    <location>
        <begin position="68"/>
        <end position="77"/>
    </location>
</feature>
<dbReference type="EMBL" id="CAXLJM020000183">
    <property type="protein sequence ID" value="CAL8149029.1"/>
    <property type="molecule type" value="Genomic_DNA"/>
</dbReference>
<feature type="compositionally biased region" description="Acidic residues" evidence="3">
    <location>
        <begin position="28"/>
        <end position="46"/>
    </location>
</feature>
<evidence type="ECO:0000313" key="6">
    <source>
        <dbReference type="Proteomes" id="UP001642540"/>
    </source>
</evidence>
<dbReference type="InterPro" id="IPR051219">
    <property type="entry name" value="Heterochromatin_chromo-domain"/>
</dbReference>
<dbReference type="SMART" id="SM00298">
    <property type="entry name" value="CHROMO"/>
    <property type="match status" value="5"/>
</dbReference>
<comment type="subcellular location">
    <subcellularLocation>
        <location evidence="1">Nucleus</location>
    </subcellularLocation>
</comment>
<feature type="domain" description="Chromo" evidence="4">
    <location>
        <begin position="100"/>
        <end position="156"/>
    </location>
</feature>
<keyword evidence="2" id="KW-0539">Nucleus</keyword>
<comment type="caution">
    <text evidence="5">The sequence shown here is derived from an EMBL/GenBank/DDBJ whole genome shotgun (WGS) entry which is preliminary data.</text>
</comment>